<keyword evidence="3" id="KW-0808">Transferase</keyword>
<comment type="catalytic activity">
    <reaction evidence="5">
        <text>L-glutaminyl-[peptide chain release factor] + S-adenosyl-L-methionine = N(5)-methyl-L-glutaminyl-[peptide chain release factor] + S-adenosyl-L-homocysteine + H(+)</text>
        <dbReference type="Rhea" id="RHEA:42896"/>
        <dbReference type="Rhea" id="RHEA-COMP:10271"/>
        <dbReference type="Rhea" id="RHEA-COMP:10272"/>
        <dbReference type="ChEBI" id="CHEBI:15378"/>
        <dbReference type="ChEBI" id="CHEBI:30011"/>
        <dbReference type="ChEBI" id="CHEBI:57856"/>
        <dbReference type="ChEBI" id="CHEBI:59789"/>
        <dbReference type="ChEBI" id="CHEBI:61891"/>
        <dbReference type="EC" id="2.1.1.297"/>
    </reaction>
</comment>
<dbReference type="InterPro" id="IPR004556">
    <property type="entry name" value="HemK-like"/>
</dbReference>
<evidence type="ECO:0000256" key="3">
    <source>
        <dbReference type="ARBA" id="ARBA00022679"/>
    </source>
</evidence>
<comment type="caution">
    <text evidence="7">The sequence shown here is derived from an EMBL/GenBank/DDBJ whole genome shotgun (WGS) entry which is preliminary data.</text>
</comment>
<accession>A0ABP4BXF2</accession>
<dbReference type="EMBL" id="BAAAHK010000017">
    <property type="protein sequence ID" value="GAA0956483.1"/>
    <property type="molecule type" value="Genomic_DNA"/>
</dbReference>
<evidence type="ECO:0000259" key="6">
    <source>
        <dbReference type="Pfam" id="PF05175"/>
    </source>
</evidence>
<name>A0ABP4BXF2_9ACTN</name>
<evidence type="ECO:0000313" key="8">
    <source>
        <dbReference type="Proteomes" id="UP001500542"/>
    </source>
</evidence>
<dbReference type="Proteomes" id="UP001500542">
    <property type="component" value="Unassembled WGS sequence"/>
</dbReference>
<gene>
    <name evidence="7" type="ORF">GCM10009554_66050</name>
</gene>
<evidence type="ECO:0000256" key="5">
    <source>
        <dbReference type="ARBA" id="ARBA00048391"/>
    </source>
</evidence>
<evidence type="ECO:0000256" key="2">
    <source>
        <dbReference type="ARBA" id="ARBA00022603"/>
    </source>
</evidence>
<dbReference type="PANTHER" id="PTHR18895:SF74">
    <property type="entry name" value="MTRF1L RELEASE FACTOR GLUTAMINE METHYLTRANSFERASE"/>
    <property type="match status" value="1"/>
</dbReference>
<dbReference type="EC" id="2.1.1.297" evidence="1"/>
<dbReference type="SUPFAM" id="SSF53335">
    <property type="entry name" value="S-adenosyl-L-methionine-dependent methyltransferases"/>
    <property type="match status" value="1"/>
</dbReference>
<dbReference type="Pfam" id="PF05175">
    <property type="entry name" value="MTS"/>
    <property type="match status" value="1"/>
</dbReference>
<dbReference type="InterPro" id="IPR050320">
    <property type="entry name" value="N5-glutamine_MTase"/>
</dbReference>
<dbReference type="Gene3D" id="3.40.50.150">
    <property type="entry name" value="Vaccinia Virus protein VP39"/>
    <property type="match status" value="1"/>
</dbReference>
<reference evidence="8" key="1">
    <citation type="journal article" date="2019" name="Int. J. Syst. Evol. Microbiol.">
        <title>The Global Catalogue of Microorganisms (GCM) 10K type strain sequencing project: providing services to taxonomists for standard genome sequencing and annotation.</title>
        <authorList>
            <consortium name="The Broad Institute Genomics Platform"/>
            <consortium name="The Broad Institute Genome Sequencing Center for Infectious Disease"/>
            <person name="Wu L."/>
            <person name="Ma J."/>
        </authorList>
    </citation>
    <scope>NUCLEOTIDE SEQUENCE [LARGE SCALE GENOMIC DNA]</scope>
    <source>
        <strain evidence="8">JCM 10977</strain>
    </source>
</reference>
<proteinExistence type="predicted"/>
<keyword evidence="4" id="KW-0949">S-adenosyl-L-methionine</keyword>
<feature type="domain" description="Methyltransferase small" evidence="6">
    <location>
        <begin position="24"/>
        <end position="134"/>
    </location>
</feature>
<dbReference type="InterPro" id="IPR007848">
    <property type="entry name" value="Small_mtfrase_dom"/>
</dbReference>
<evidence type="ECO:0000256" key="1">
    <source>
        <dbReference type="ARBA" id="ARBA00012771"/>
    </source>
</evidence>
<organism evidence="7 8">
    <name type="scientific">Kribbella koreensis</name>
    <dbReference type="NCBI Taxonomy" id="57909"/>
    <lineage>
        <taxon>Bacteria</taxon>
        <taxon>Bacillati</taxon>
        <taxon>Actinomycetota</taxon>
        <taxon>Actinomycetes</taxon>
        <taxon>Propionibacteriales</taxon>
        <taxon>Kribbellaceae</taxon>
        <taxon>Kribbella</taxon>
    </lineage>
</organism>
<sequence length="218" mass="22909">MVEQRVAGLPIEHIVGYADFCGLRILLDPGVFVPRRRTEHLVAEALQLTHPGSLVVDLCCGSGALGVAVHAGQPDIALYAADLDPVAVACARRNVEPLGGHVTQGNLYAALPPALRGRINVLLSNVPYVPTNEIPFLPAEARLHEPRTTLDGGTDGLEIVRQVAAGAFTWLAPGGTMLTETTEAQAPIAAALLTESGLTPRITTSEELYATAVIGTKQ</sequence>
<evidence type="ECO:0000256" key="4">
    <source>
        <dbReference type="ARBA" id="ARBA00022691"/>
    </source>
</evidence>
<dbReference type="InterPro" id="IPR022446">
    <property type="entry name" value="MeTrfrase_put"/>
</dbReference>
<dbReference type="CDD" id="cd02440">
    <property type="entry name" value="AdoMet_MTases"/>
    <property type="match status" value="1"/>
</dbReference>
<dbReference type="NCBIfam" id="TIGR03704">
    <property type="entry name" value="PrmC_rel_meth"/>
    <property type="match status" value="1"/>
</dbReference>
<dbReference type="NCBIfam" id="TIGR00536">
    <property type="entry name" value="hemK_fam"/>
    <property type="match status" value="1"/>
</dbReference>
<protein>
    <recommendedName>
        <fullName evidence="1">peptide chain release factor N(5)-glutamine methyltransferase</fullName>
        <ecNumber evidence="1">2.1.1.297</ecNumber>
    </recommendedName>
</protein>
<dbReference type="InterPro" id="IPR029063">
    <property type="entry name" value="SAM-dependent_MTases_sf"/>
</dbReference>
<keyword evidence="2" id="KW-0489">Methyltransferase</keyword>
<evidence type="ECO:0000313" key="7">
    <source>
        <dbReference type="EMBL" id="GAA0956483.1"/>
    </source>
</evidence>
<keyword evidence="8" id="KW-1185">Reference proteome</keyword>
<dbReference type="PANTHER" id="PTHR18895">
    <property type="entry name" value="HEMK METHYLTRANSFERASE"/>
    <property type="match status" value="1"/>
</dbReference>